<accession>K5CQ76</accession>
<dbReference type="AlphaFoldDB" id="K5CQ76"/>
<evidence type="ECO:0000313" key="1">
    <source>
        <dbReference type="EMBL" id="EKJ91951.1"/>
    </source>
</evidence>
<name>K5CQ76_9BACE</name>
<protein>
    <submittedName>
        <fullName evidence="1">Uncharacterized protein</fullName>
    </submittedName>
</protein>
<sequence>MYEGLRINFTMWHIVGGIYGYKKLIRLPRKQKKALKKSTLRDVIAEDRNFIKECPYPKKLPAFSYKQLDNEHRAQIEYCQDDVYTNS</sequence>
<organism evidence="1 2">
    <name type="scientific">Bacteroides finegoldii CL09T03C10</name>
    <dbReference type="NCBI Taxonomy" id="997888"/>
    <lineage>
        <taxon>Bacteria</taxon>
        <taxon>Pseudomonadati</taxon>
        <taxon>Bacteroidota</taxon>
        <taxon>Bacteroidia</taxon>
        <taxon>Bacteroidales</taxon>
        <taxon>Bacteroidaceae</taxon>
        <taxon>Bacteroides</taxon>
    </lineage>
</organism>
<evidence type="ECO:0000313" key="2">
    <source>
        <dbReference type="Proteomes" id="UP000007995"/>
    </source>
</evidence>
<gene>
    <name evidence="1" type="ORF">HMPREF1057_00786</name>
</gene>
<proteinExistence type="predicted"/>
<dbReference type="EMBL" id="AGXW01000002">
    <property type="protein sequence ID" value="EKJ91951.1"/>
    <property type="molecule type" value="Genomic_DNA"/>
</dbReference>
<reference evidence="1 2" key="1">
    <citation type="submission" date="2012-02" db="EMBL/GenBank/DDBJ databases">
        <title>The Genome Sequence of Bacteroides finegoldii CL09T03C10.</title>
        <authorList>
            <consortium name="The Broad Institute Genome Sequencing Platform"/>
            <person name="Earl A."/>
            <person name="Ward D."/>
            <person name="Feldgarden M."/>
            <person name="Gevers D."/>
            <person name="Zitomersky N.L."/>
            <person name="Coyne M.J."/>
            <person name="Comstock L.E."/>
            <person name="Young S.K."/>
            <person name="Zeng Q."/>
            <person name="Gargeya S."/>
            <person name="Fitzgerald M."/>
            <person name="Haas B."/>
            <person name="Abouelleil A."/>
            <person name="Alvarado L."/>
            <person name="Arachchi H.M."/>
            <person name="Berlin A."/>
            <person name="Chapman S.B."/>
            <person name="Gearin G."/>
            <person name="Goldberg J."/>
            <person name="Griggs A."/>
            <person name="Gujja S."/>
            <person name="Hansen M."/>
            <person name="Heiman D."/>
            <person name="Howarth C."/>
            <person name="Larimer J."/>
            <person name="Lui A."/>
            <person name="MacDonald P.J.P."/>
            <person name="McCowen C."/>
            <person name="Montmayeur A."/>
            <person name="Murphy C."/>
            <person name="Neiman D."/>
            <person name="Pearson M."/>
            <person name="Priest M."/>
            <person name="Roberts A."/>
            <person name="Saif S."/>
            <person name="Shea T."/>
            <person name="Sisk P."/>
            <person name="Stolte C."/>
            <person name="Sykes S."/>
            <person name="Wortman J."/>
            <person name="Nusbaum C."/>
            <person name="Birren B."/>
        </authorList>
    </citation>
    <scope>NUCLEOTIDE SEQUENCE [LARGE SCALE GENOMIC DNA]</scope>
    <source>
        <strain evidence="1 2">CL09T03C10</strain>
    </source>
</reference>
<comment type="caution">
    <text evidence="1">The sequence shown here is derived from an EMBL/GenBank/DDBJ whole genome shotgun (WGS) entry which is preliminary data.</text>
</comment>
<dbReference type="Proteomes" id="UP000007995">
    <property type="component" value="Unassembled WGS sequence"/>
</dbReference>
<dbReference type="HOGENOM" id="CLU_2476839_0_0_10"/>